<gene>
    <name evidence="1" type="ORF">H7I41_12760</name>
</gene>
<comment type="caution">
    <text evidence="1">The sequence shown here is derived from an EMBL/GenBank/DDBJ whole genome shotgun (WGS) entry which is preliminary data.</text>
</comment>
<dbReference type="AlphaFoldDB" id="A0A9X2YNV5"/>
<dbReference type="EMBL" id="JACKSJ010000098">
    <property type="protein sequence ID" value="MCV7170785.1"/>
    <property type="molecule type" value="Genomic_DNA"/>
</dbReference>
<name>A0A9X2YNV5_9MYCO</name>
<sequence>MTVKVTLPDGATDKYMRFGDAYVKHHDGTLDICRTGAKPMSYAAGDWSDVEGDERTRKVRRFWRS</sequence>
<dbReference type="Proteomes" id="UP001140293">
    <property type="component" value="Unassembled WGS sequence"/>
</dbReference>
<reference evidence="1" key="2">
    <citation type="journal article" date="2022" name="BMC Genomics">
        <title>Comparative genome analysis of mycobacteria focusing on tRNA and non-coding RNA.</title>
        <authorList>
            <person name="Behra P.R.K."/>
            <person name="Pettersson B.M.F."/>
            <person name="Ramesh M."/>
            <person name="Das S."/>
            <person name="Dasgupta S."/>
            <person name="Kirsebom L.A."/>
        </authorList>
    </citation>
    <scope>NUCLEOTIDE SEQUENCE</scope>
    <source>
        <strain evidence="1">DSM 44615</strain>
    </source>
</reference>
<dbReference type="RefSeq" id="WP_264012973.1">
    <property type="nucleotide sequence ID" value="NZ_JACKSJ010000098.1"/>
</dbReference>
<keyword evidence="2" id="KW-1185">Reference proteome</keyword>
<evidence type="ECO:0000313" key="2">
    <source>
        <dbReference type="Proteomes" id="UP001140293"/>
    </source>
</evidence>
<organism evidence="1 2">
    <name type="scientific">[Mycobacterium] manitobense</name>
    <dbReference type="NCBI Taxonomy" id="190147"/>
    <lineage>
        <taxon>Bacteria</taxon>
        <taxon>Bacillati</taxon>
        <taxon>Actinomycetota</taxon>
        <taxon>Actinomycetes</taxon>
        <taxon>Mycobacteriales</taxon>
        <taxon>Mycobacteriaceae</taxon>
        <taxon>Mycolicibacterium</taxon>
    </lineage>
</organism>
<protein>
    <submittedName>
        <fullName evidence="1">Uncharacterized protein</fullName>
    </submittedName>
</protein>
<reference evidence="1" key="1">
    <citation type="submission" date="2020-07" db="EMBL/GenBank/DDBJ databases">
        <authorList>
            <person name="Pettersson B.M.F."/>
            <person name="Behra P.R.K."/>
            <person name="Ramesh M."/>
            <person name="Das S."/>
            <person name="Dasgupta S."/>
            <person name="Kirsebom L.A."/>
        </authorList>
    </citation>
    <scope>NUCLEOTIDE SEQUENCE</scope>
    <source>
        <strain evidence="1">DSM 44615</strain>
    </source>
</reference>
<proteinExistence type="predicted"/>
<evidence type="ECO:0000313" key="1">
    <source>
        <dbReference type="EMBL" id="MCV7170785.1"/>
    </source>
</evidence>
<accession>A0A9X2YNV5</accession>